<protein>
    <submittedName>
        <fullName evidence="1">Uncharacterized protein</fullName>
    </submittedName>
</protein>
<reference evidence="1" key="1">
    <citation type="journal article" date="2014" name="Front. Microbiol.">
        <title>High frequency of phylogenetically diverse reductive dehalogenase-homologous genes in deep subseafloor sedimentary metagenomes.</title>
        <authorList>
            <person name="Kawai M."/>
            <person name="Futagami T."/>
            <person name="Toyoda A."/>
            <person name="Takaki Y."/>
            <person name="Nishi S."/>
            <person name="Hori S."/>
            <person name="Arai W."/>
            <person name="Tsubouchi T."/>
            <person name="Morono Y."/>
            <person name="Uchiyama I."/>
            <person name="Ito T."/>
            <person name="Fujiyama A."/>
            <person name="Inagaki F."/>
            <person name="Takami H."/>
        </authorList>
    </citation>
    <scope>NUCLEOTIDE SEQUENCE</scope>
    <source>
        <strain evidence="1">Expedition CK06-06</strain>
    </source>
</reference>
<sequence length="43" mass="4851">TDDTLHDEVCIRAVSWGTRGLDLFHLATISENIFTVDIWDCTA</sequence>
<dbReference type="EMBL" id="BARU01042628">
    <property type="protein sequence ID" value="GAH86955.1"/>
    <property type="molecule type" value="Genomic_DNA"/>
</dbReference>
<proteinExistence type="predicted"/>
<dbReference type="AlphaFoldDB" id="X1JZY3"/>
<name>X1JZY3_9ZZZZ</name>
<evidence type="ECO:0000313" key="1">
    <source>
        <dbReference type="EMBL" id="GAH86955.1"/>
    </source>
</evidence>
<accession>X1JZY3</accession>
<gene>
    <name evidence="1" type="ORF">S03H2_65468</name>
</gene>
<organism evidence="1">
    <name type="scientific">marine sediment metagenome</name>
    <dbReference type="NCBI Taxonomy" id="412755"/>
    <lineage>
        <taxon>unclassified sequences</taxon>
        <taxon>metagenomes</taxon>
        <taxon>ecological metagenomes</taxon>
    </lineage>
</organism>
<feature type="non-terminal residue" evidence="1">
    <location>
        <position position="1"/>
    </location>
</feature>
<comment type="caution">
    <text evidence="1">The sequence shown here is derived from an EMBL/GenBank/DDBJ whole genome shotgun (WGS) entry which is preliminary data.</text>
</comment>